<reference evidence="2 3" key="1">
    <citation type="submission" date="2013-05" db="EMBL/GenBank/DDBJ databases">
        <title>The Genome Sequence of Actinomyces europaeus ACS-120-V-COL10B.</title>
        <authorList>
            <consortium name="The Broad Institute Genomics Platform"/>
            <person name="Earl A."/>
            <person name="Ward D."/>
            <person name="Feldgarden M."/>
            <person name="Gevers D."/>
            <person name="Saerens B."/>
            <person name="Vaneechoutte M."/>
            <person name="Walker B."/>
            <person name="Young S."/>
            <person name="Zeng Q."/>
            <person name="Gargeya S."/>
            <person name="Fitzgerald M."/>
            <person name="Haas B."/>
            <person name="Abouelleil A."/>
            <person name="Allen A.W."/>
            <person name="Alvarado L."/>
            <person name="Arachchi H.M."/>
            <person name="Berlin A.M."/>
            <person name="Chapman S.B."/>
            <person name="Gainer-Dewar J."/>
            <person name="Goldberg J."/>
            <person name="Griggs A."/>
            <person name="Gujja S."/>
            <person name="Hansen M."/>
            <person name="Howarth C."/>
            <person name="Imamovic A."/>
            <person name="Ireland A."/>
            <person name="Larimer J."/>
            <person name="McCowan C."/>
            <person name="Murphy C."/>
            <person name="Pearson M."/>
            <person name="Poon T.W."/>
            <person name="Priest M."/>
            <person name="Roberts A."/>
            <person name="Saif S."/>
            <person name="Shea T."/>
            <person name="Sisk P."/>
            <person name="Sykes S."/>
            <person name="Wortman J."/>
            <person name="Nusbaum C."/>
            <person name="Birren B."/>
        </authorList>
    </citation>
    <scope>NUCLEOTIDE SEQUENCE [LARGE SCALE GENOMIC DNA]</scope>
    <source>
        <strain evidence="2 3">ACS-120-V-Col10b</strain>
    </source>
</reference>
<feature type="transmembrane region" description="Helical" evidence="1">
    <location>
        <begin position="95"/>
        <end position="113"/>
    </location>
</feature>
<dbReference type="OrthoDB" id="166777at2"/>
<gene>
    <name evidence="2" type="ORF">HMPREF9238_01582</name>
</gene>
<evidence type="ECO:0000256" key="1">
    <source>
        <dbReference type="SAM" id="Phobius"/>
    </source>
</evidence>
<protein>
    <submittedName>
        <fullName evidence="2">Uncharacterized protein</fullName>
    </submittedName>
</protein>
<evidence type="ECO:0000313" key="2">
    <source>
        <dbReference type="EMBL" id="EPD29445.1"/>
    </source>
</evidence>
<keyword evidence="3" id="KW-1185">Reference proteome</keyword>
<feature type="transmembrane region" description="Helical" evidence="1">
    <location>
        <begin position="30"/>
        <end position="47"/>
    </location>
</feature>
<evidence type="ECO:0000313" key="3">
    <source>
        <dbReference type="Proteomes" id="UP000014387"/>
    </source>
</evidence>
<dbReference type="Proteomes" id="UP000014387">
    <property type="component" value="Unassembled WGS sequence"/>
</dbReference>
<proteinExistence type="predicted"/>
<keyword evidence="1" id="KW-0472">Membrane</keyword>
<keyword evidence="1" id="KW-0812">Transmembrane</keyword>
<feature type="transmembrane region" description="Helical" evidence="1">
    <location>
        <begin position="59"/>
        <end position="83"/>
    </location>
</feature>
<dbReference type="EMBL" id="AGWN01000003">
    <property type="protein sequence ID" value="EPD29445.1"/>
    <property type="molecule type" value="Genomic_DNA"/>
</dbReference>
<keyword evidence="1" id="KW-1133">Transmembrane helix</keyword>
<dbReference type="AlphaFoldDB" id="A0A9W5VVR4"/>
<organism evidence="2 3">
    <name type="scientific">Gleimia europaea ACS-120-V-Col10b</name>
    <dbReference type="NCBI Taxonomy" id="883069"/>
    <lineage>
        <taxon>Bacteria</taxon>
        <taxon>Bacillati</taxon>
        <taxon>Actinomycetota</taxon>
        <taxon>Actinomycetes</taxon>
        <taxon>Actinomycetales</taxon>
        <taxon>Actinomycetaceae</taxon>
        <taxon>Gleimia</taxon>
    </lineage>
</organism>
<comment type="caution">
    <text evidence="2">The sequence shown here is derived from an EMBL/GenBank/DDBJ whole genome shotgun (WGS) entry which is preliminary data.</text>
</comment>
<sequence length="120" mass="13149">MGVLLFLGLPTDLVPNPIFGREVPIRWWEYPVVGATMALTFAWFAVQAPPMEFQKNGRLLGGVMLTLFAVACPVCNKIVLLLLGTSGALGFWAPLQPYIAVFSLAALALALYLRMRVARK</sequence>
<accession>A0A9W5VVR4</accession>
<name>A0A9W5VVR4_9ACTO</name>